<dbReference type="InterPro" id="IPR046348">
    <property type="entry name" value="SIS_dom_sf"/>
</dbReference>
<dbReference type="CDD" id="cd05007">
    <property type="entry name" value="SIS_Etherase"/>
    <property type="match status" value="1"/>
</dbReference>
<evidence type="ECO:0000256" key="3">
    <source>
        <dbReference type="ARBA" id="ARBA00023277"/>
    </source>
</evidence>
<dbReference type="GO" id="GO:0016835">
    <property type="term" value="F:carbon-oxygen lyase activity"/>
    <property type="evidence" value="ECO:0007669"/>
    <property type="project" value="UniProtKB-UniRule"/>
</dbReference>
<evidence type="ECO:0000256" key="12">
    <source>
        <dbReference type="HAMAP-Rule" id="MF_00068"/>
    </source>
</evidence>
<comment type="pathway">
    <text evidence="5">Amino-sugar metabolism; 1,6-anhydro-N-acetylmuramate degradation.</text>
</comment>
<protein>
    <recommendedName>
        <fullName evidence="9 12">N-acetylmuramic acid 6-phosphate etherase</fullName>
        <shortName evidence="12">MurNAc-6-P etherase</shortName>
        <ecNumber evidence="8 12">4.2.1.126</ecNumber>
    </recommendedName>
    <alternativeName>
        <fullName evidence="11 12">N-acetylmuramic acid 6-phosphate hydrolase</fullName>
    </alternativeName>
    <alternativeName>
        <fullName evidence="10 12">N-acetylmuramic acid 6-phosphate lyase</fullName>
    </alternativeName>
</protein>
<keyword evidence="2 12" id="KW-0456">Lyase</keyword>
<dbReference type="UniPathway" id="UPA00342"/>
<evidence type="ECO:0000313" key="15">
    <source>
        <dbReference type="Proteomes" id="UP000184404"/>
    </source>
</evidence>
<dbReference type="SUPFAM" id="SSF53697">
    <property type="entry name" value="SIS domain"/>
    <property type="match status" value="1"/>
</dbReference>
<dbReference type="GO" id="GO:0097367">
    <property type="term" value="F:carbohydrate derivative binding"/>
    <property type="evidence" value="ECO:0007669"/>
    <property type="project" value="InterPro"/>
</dbReference>
<dbReference type="EMBL" id="FQUG01000002">
    <property type="protein sequence ID" value="SHE47130.1"/>
    <property type="molecule type" value="Genomic_DNA"/>
</dbReference>
<comment type="catalytic activity">
    <reaction evidence="4 12">
        <text>N-acetyl-D-muramate 6-phosphate + H2O = N-acetyl-D-glucosamine 6-phosphate + (R)-lactate</text>
        <dbReference type="Rhea" id="RHEA:26410"/>
        <dbReference type="ChEBI" id="CHEBI:15377"/>
        <dbReference type="ChEBI" id="CHEBI:16004"/>
        <dbReference type="ChEBI" id="CHEBI:57513"/>
        <dbReference type="ChEBI" id="CHEBI:58722"/>
        <dbReference type="EC" id="4.2.1.126"/>
    </reaction>
</comment>
<name>A0A1M4TRL0_9FIRM</name>
<dbReference type="InterPro" id="IPR040190">
    <property type="entry name" value="MURQ/GCKR"/>
</dbReference>
<dbReference type="HAMAP" id="MF_00068">
    <property type="entry name" value="MurQ"/>
    <property type="match status" value="1"/>
</dbReference>
<dbReference type="NCBIfam" id="TIGR00274">
    <property type="entry name" value="N-acetylmuramic acid 6-phosphate etherase"/>
    <property type="match status" value="1"/>
</dbReference>
<dbReference type="InterPro" id="IPR005488">
    <property type="entry name" value="Etherase_MurQ"/>
</dbReference>
<feature type="active site" description="Proton donor" evidence="12">
    <location>
        <position position="84"/>
    </location>
</feature>
<evidence type="ECO:0000256" key="4">
    <source>
        <dbReference type="ARBA" id="ARBA00051747"/>
    </source>
</evidence>
<dbReference type="NCBIfam" id="NF009222">
    <property type="entry name" value="PRK12570.1"/>
    <property type="match status" value="1"/>
</dbReference>
<keyword evidence="3 12" id="KW-0119">Carbohydrate metabolism</keyword>
<dbReference type="FunFam" id="3.40.50.10490:FF:000014">
    <property type="entry name" value="N-acetylmuramic acid 6-phosphate etherase"/>
    <property type="match status" value="1"/>
</dbReference>
<dbReference type="Gene3D" id="1.10.8.1080">
    <property type="match status" value="1"/>
</dbReference>
<sequence>MLELDKLATERRNSASMDIDSLSTLDMVRLINSEDKKTVQAVEKILPQIAQAIDLTAKALSAGGRLIYVGAGTSGRLGVLDASECPPTFGVPPTLVSGLIAGGREAMFQAQEGAEDSPALGEQDLKNAQITSADVIVGISASGRTPYVVGALRYARSVGAAAVSVACSPDSPIAALADIALTALPGPEVITGSTRMKAGTTQKLILNMLSTGTMIKLGKVYGNLMVDVEETNEKLVARAHRIVVEATGCSSEESSAALSKASGSAKLAIFLILSGLPLENAKEELEKADGHLGLALKQYKRGDAK</sequence>
<dbReference type="Proteomes" id="UP000184404">
    <property type="component" value="Unassembled WGS sequence"/>
</dbReference>
<dbReference type="NCBIfam" id="NF003915">
    <property type="entry name" value="PRK05441.1"/>
    <property type="match status" value="1"/>
</dbReference>
<feature type="domain" description="SIS" evidence="13">
    <location>
        <begin position="56"/>
        <end position="219"/>
    </location>
</feature>
<comment type="subunit">
    <text evidence="1 12">Homodimer.</text>
</comment>
<evidence type="ECO:0000256" key="9">
    <source>
        <dbReference type="ARBA" id="ARBA00070061"/>
    </source>
</evidence>
<dbReference type="STRING" id="1123243.SAMN02745190_00575"/>
<dbReference type="GO" id="GO:0046348">
    <property type="term" value="P:amino sugar catabolic process"/>
    <property type="evidence" value="ECO:0007669"/>
    <property type="project" value="InterPro"/>
</dbReference>
<dbReference type="GO" id="GO:0009254">
    <property type="term" value="P:peptidoglycan turnover"/>
    <property type="evidence" value="ECO:0007669"/>
    <property type="project" value="TreeGrafter"/>
</dbReference>
<dbReference type="AlphaFoldDB" id="A0A1M4TRL0"/>
<dbReference type="InterPro" id="IPR005486">
    <property type="entry name" value="Glucokinase_regulatory_CS"/>
</dbReference>
<dbReference type="PANTHER" id="PTHR10088">
    <property type="entry name" value="GLUCOKINASE REGULATORY PROTEIN"/>
    <property type="match status" value="1"/>
</dbReference>
<dbReference type="OrthoDB" id="9813395at2"/>
<evidence type="ECO:0000256" key="8">
    <source>
        <dbReference type="ARBA" id="ARBA00067056"/>
    </source>
</evidence>
<dbReference type="InterPro" id="IPR001347">
    <property type="entry name" value="SIS_dom"/>
</dbReference>
<dbReference type="PANTHER" id="PTHR10088:SF4">
    <property type="entry name" value="GLUCOKINASE REGULATORY PROTEIN"/>
    <property type="match status" value="1"/>
</dbReference>
<dbReference type="Pfam" id="PF22645">
    <property type="entry name" value="GKRP_SIS_N"/>
    <property type="match status" value="1"/>
</dbReference>
<evidence type="ECO:0000256" key="5">
    <source>
        <dbReference type="ARBA" id="ARBA00060595"/>
    </source>
</evidence>
<keyword evidence="15" id="KW-1185">Reference proteome</keyword>
<comment type="pathway">
    <text evidence="6">Cell wall biogenesis.</text>
</comment>
<evidence type="ECO:0000256" key="6">
    <source>
        <dbReference type="ARBA" id="ARBA00060672"/>
    </source>
</evidence>
<dbReference type="PROSITE" id="PS01272">
    <property type="entry name" value="GCKR"/>
    <property type="match status" value="1"/>
</dbReference>
<gene>
    <name evidence="12" type="primary">murQ</name>
    <name evidence="14" type="ORF">SAMN02745190_00575</name>
</gene>
<comment type="miscellaneous">
    <text evidence="12">A lyase-type mechanism (elimination/hydration) is suggested for the cleavage of the lactyl ether bond of MurNAc 6-phosphate, with the formation of an alpha,beta-unsaturated aldehyde intermediate with (E)-stereochemistry, followed by the syn addition of water to give product.</text>
</comment>
<evidence type="ECO:0000256" key="7">
    <source>
        <dbReference type="ARBA" id="ARBA00061234"/>
    </source>
</evidence>
<evidence type="ECO:0000256" key="2">
    <source>
        <dbReference type="ARBA" id="ARBA00023239"/>
    </source>
</evidence>
<reference evidence="14 15" key="1">
    <citation type="submission" date="2016-11" db="EMBL/GenBank/DDBJ databases">
        <authorList>
            <person name="Jaros S."/>
            <person name="Januszkiewicz K."/>
            <person name="Wedrychowicz H."/>
        </authorList>
    </citation>
    <scope>NUCLEOTIDE SEQUENCE [LARGE SCALE GENOMIC DNA]</scope>
    <source>
        <strain evidence="14 15">DSM 10502</strain>
    </source>
</reference>
<evidence type="ECO:0000313" key="14">
    <source>
        <dbReference type="EMBL" id="SHE47130.1"/>
    </source>
</evidence>
<organism evidence="14 15">
    <name type="scientific">Schwartzia succinivorans DSM 10502</name>
    <dbReference type="NCBI Taxonomy" id="1123243"/>
    <lineage>
        <taxon>Bacteria</taxon>
        <taxon>Bacillati</taxon>
        <taxon>Bacillota</taxon>
        <taxon>Negativicutes</taxon>
        <taxon>Selenomonadales</taxon>
        <taxon>Selenomonadaceae</taxon>
        <taxon>Schwartzia</taxon>
    </lineage>
</organism>
<comment type="function">
    <text evidence="12">Specifically catalyzes the cleavage of the D-lactyl ether substituent of MurNAc 6-phosphate, producing GlcNAc 6-phosphate and D-lactate.</text>
</comment>
<evidence type="ECO:0000256" key="10">
    <source>
        <dbReference type="ARBA" id="ARBA00077905"/>
    </source>
</evidence>
<dbReference type="FunFam" id="1.10.8.1080:FF:000001">
    <property type="entry name" value="N-acetylmuramic acid 6-phosphate etherase"/>
    <property type="match status" value="1"/>
</dbReference>
<accession>A0A1M4TRL0</accession>
<evidence type="ECO:0000256" key="1">
    <source>
        <dbReference type="ARBA" id="ARBA00011738"/>
    </source>
</evidence>
<dbReference type="PROSITE" id="PS51464">
    <property type="entry name" value="SIS"/>
    <property type="match status" value="1"/>
</dbReference>
<evidence type="ECO:0000259" key="13">
    <source>
        <dbReference type="PROSITE" id="PS51464"/>
    </source>
</evidence>
<evidence type="ECO:0000256" key="11">
    <source>
        <dbReference type="ARBA" id="ARBA00084049"/>
    </source>
</evidence>
<comment type="similarity">
    <text evidence="7 12">Belongs to the GCKR-like family. MurNAc-6-P etherase subfamily.</text>
</comment>
<dbReference type="RefSeq" id="WP_072934656.1">
    <property type="nucleotide sequence ID" value="NZ_FQUG01000002.1"/>
</dbReference>
<dbReference type="GO" id="GO:0097173">
    <property type="term" value="P:N-acetylmuramic acid catabolic process"/>
    <property type="evidence" value="ECO:0007669"/>
    <property type="project" value="UniProtKB-UniPathway"/>
</dbReference>
<feature type="active site" evidence="12">
    <location>
        <position position="115"/>
    </location>
</feature>
<dbReference type="Gene3D" id="3.40.50.10490">
    <property type="entry name" value="Glucose-6-phosphate isomerase like protein, domain 1"/>
    <property type="match status" value="1"/>
</dbReference>
<comment type="pathway">
    <text evidence="12">Amino-sugar metabolism; N-acetylmuramate degradation.</text>
</comment>
<proteinExistence type="inferred from homology"/>
<dbReference type="GO" id="GO:0016803">
    <property type="term" value="F:ether hydrolase activity"/>
    <property type="evidence" value="ECO:0007669"/>
    <property type="project" value="TreeGrafter"/>
</dbReference>
<dbReference type="EC" id="4.2.1.126" evidence="8 12"/>